<dbReference type="PANTHER" id="PTHR46224:SF6">
    <property type="entry name" value="ANKYRIN REPEAT FAMILY PROTEIN"/>
    <property type="match status" value="1"/>
</dbReference>
<dbReference type="CDD" id="cd06463">
    <property type="entry name" value="p23_like"/>
    <property type="match status" value="1"/>
</dbReference>
<evidence type="ECO:0000259" key="2">
    <source>
        <dbReference type="PROSITE" id="PS51203"/>
    </source>
</evidence>
<evidence type="ECO:0000256" key="1">
    <source>
        <dbReference type="PROSITE-ProRule" id="PRU00023"/>
    </source>
</evidence>
<dbReference type="Proteomes" id="UP001472866">
    <property type="component" value="Chromosome 11"/>
</dbReference>
<dbReference type="PANTHER" id="PTHR46224">
    <property type="entry name" value="ANKYRIN REPEAT FAMILY PROTEIN"/>
    <property type="match status" value="1"/>
</dbReference>
<dbReference type="Pfam" id="PF12796">
    <property type="entry name" value="Ank_2"/>
    <property type="match status" value="2"/>
</dbReference>
<dbReference type="InterPro" id="IPR007052">
    <property type="entry name" value="CS_dom"/>
</dbReference>
<protein>
    <submittedName>
        <fullName evidence="3">Ankyrin repeat domain-containing protein</fullName>
    </submittedName>
</protein>
<dbReference type="InterPro" id="IPR011990">
    <property type="entry name" value="TPR-like_helical_dom_sf"/>
</dbReference>
<dbReference type="PROSITE" id="PS50088">
    <property type="entry name" value="ANK_REPEAT"/>
    <property type="match status" value="5"/>
</dbReference>
<feature type="repeat" description="ANK" evidence="1">
    <location>
        <begin position="215"/>
        <end position="248"/>
    </location>
</feature>
<reference evidence="3 4" key="1">
    <citation type="submission" date="2024-03" db="EMBL/GenBank/DDBJ databases">
        <title>Complete genome sequence of the green alga Chloropicon roscoffensis RCC1871.</title>
        <authorList>
            <person name="Lemieux C."/>
            <person name="Pombert J.-F."/>
            <person name="Otis C."/>
            <person name="Turmel M."/>
        </authorList>
    </citation>
    <scope>NUCLEOTIDE SEQUENCE [LARGE SCALE GENOMIC DNA]</scope>
    <source>
        <strain evidence="3 4">RCC1871</strain>
    </source>
</reference>
<feature type="repeat" description="ANK" evidence="1">
    <location>
        <begin position="316"/>
        <end position="348"/>
    </location>
</feature>
<keyword evidence="4" id="KW-1185">Reference proteome</keyword>
<evidence type="ECO:0000313" key="3">
    <source>
        <dbReference type="EMBL" id="WZN65239.1"/>
    </source>
</evidence>
<dbReference type="EMBL" id="CP151511">
    <property type="protein sequence ID" value="WZN65239.1"/>
    <property type="molecule type" value="Genomic_DNA"/>
</dbReference>
<dbReference type="SMART" id="SM00248">
    <property type="entry name" value="ANK"/>
    <property type="match status" value="6"/>
</dbReference>
<feature type="repeat" description="ANK" evidence="1">
    <location>
        <begin position="249"/>
        <end position="281"/>
    </location>
</feature>
<feature type="repeat" description="ANK" evidence="1">
    <location>
        <begin position="349"/>
        <end position="381"/>
    </location>
</feature>
<dbReference type="PROSITE" id="PS50297">
    <property type="entry name" value="ANK_REP_REGION"/>
    <property type="match status" value="3"/>
</dbReference>
<accession>A0AAX4PHN1</accession>
<gene>
    <name evidence="3" type="ORF">HKI87_11g67960</name>
</gene>
<dbReference type="AlphaFoldDB" id="A0AAX4PHN1"/>
<dbReference type="InterPro" id="IPR051616">
    <property type="entry name" value="Cul2-RING_E3_ligase_SR"/>
</dbReference>
<dbReference type="Pfam" id="PF25575">
    <property type="entry name" value="TPR_BSK1_C"/>
    <property type="match status" value="1"/>
</dbReference>
<dbReference type="InterPro" id="IPR008978">
    <property type="entry name" value="HSP20-like_chaperone"/>
</dbReference>
<dbReference type="SMART" id="SM00028">
    <property type="entry name" value="TPR"/>
    <property type="match status" value="3"/>
</dbReference>
<proteinExistence type="predicted"/>
<dbReference type="InterPro" id="IPR036770">
    <property type="entry name" value="Ankyrin_rpt-contain_sf"/>
</dbReference>
<keyword evidence="1" id="KW-0040">ANK repeat</keyword>
<dbReference type="SUPFAM" id="SSF48403">
    <property type="entry name" value="Ankyrin repeat"/>
    <property type="match status" value="1"/>
</dbReference>
<dbReference type="Gene3D" id="2.60.40.790">
    <property type="match status" value="1"/>
</dbReference>
<dbReference type="InterPro" id="IPR019734">
    <property type="entry name" value="TPR_rpt"/>
</dbReference>
<dbReference type="Pfam" id="PF00023">
    <property type="entry name" value="Ank"/>
    <property type="match status" value="1"/>
</dbReference>
<name>A0AAX4PHN1_9CHLO</name>
<sequence>MELHTVPGFNKTEEEGYVFVDDGETAEVRITLPDRDEKGAVLPLPSTSQISVLATENSLKVELSVPHGGAPVSILDCEDLWASVKPAETAWTLDPTAREVTVHLSKCDENEPWRSLTRQGKQNEAAKAFAQLDKVKKLFESTREGTPREFDDLLDDLVSAQREEADDPNKPFPVSEVRDGNRKNALHFAAQLGNLELCKHLVGEHGVPADSRDVEGETPLSLACASAQAEVVAWLLDSANADPNLPSASSSFPIHRSAMSGDLESLKRLVAKGADVNVPSDLGSPLHCAAGSGGESCVKYLLSLGGKVDLEMADSSGVTPLIASVAHGDRRTVNLLLEAGANPNALAQGGATALHIASSMDDEKLVTSLLNKGADPNAKDKDNLKPIHAAAVCECRSALTRLLQVTERIPGVVWTADGMIDDAKQKDGYVKDFSIEEVGGDAAGGNEMRRAEIDLKVVDAEGALDLKQQADGEFRKQDFELAIKTYTRSIDLDNSNSAAYANRCAARIQLKRYEEALEDAMVARTLKPDYMKAYYREGMCQQELGNWEEAAQAYFEGCRLENENAELIKRFQHAMRMAKEDHKARANQ</sequence>
<dbReference type="Gene3D" id="1.25.40.10">
    <property type="entry name" value="Tetratricopeptide repeat domain"/>
    <property type="match status" value="1"/>
</dbReference>
<feature type="domain" description="CS" evidence="2">
    <location>
        <begin position="12"/>
        <end position="117"/>
    </location>
</feature>
<dbReference type="InterPro" id="IPR002110">
    <property type="entry name" value="Ankyrin_rpt"/>
</dbReference>
<evidence type="ECO:0000313" key="4">
    <source>
        <dbReference type="Proteomes" id="UP001472866"/>
    </source>
</evidence>
<dbReference type="SUPFAM" id="SSF49764">
    <property type="entry name" value="HSP20-like chaperones"/>
    <property type="match status" value="1"/>
</dbReference>
<dbReference type="PROSITE" id="PS51203">
    <property type="entry name" value="CS"/>
    <property type="match status" value="1"/>
</dbReference>
<dbReference type="Gene3D" id="1.25.40.20">
    <property type="entry name" value="Ankyrin repeat-containing domain"/>
    <property type="match status" value="2"/>
</dbReference>
<dbReference type="SUPFAM" id="SSF48452">
    <property type="entry name" value="TPR-like"/>
    <property type="match status" value="1"/>
</dbReference>
<dbReference type="InterPro" id="IPR058209">
    <property type="entry name" value="TPR_BSK1_C"/>
</dbReference>
<feature type="repeat" description="ANK" evidence="1">
    <location>
        <begin position="281"/>
        <end position="313"/>
    </location>
</feature>
<dbReference type="PRINTS" id="PR01415">
    <property type="entry name" value="ANKYRIN"/>
</dbReference>
<organism evidence="3 4">
    <name type="scientific">Chloropicon roscoffensis</name>
    <dbReference type="NCBI Taxonomy" id="1461544"/>
    <lineage>
        <taxon>Eukaryota</taxon>
        <taxon>Viridiplantae</taxon>
        <taxon>Chlorophyta</taxon>
        <taxon>Chloropicophyceae</taxon>
        <taxon>Chloropicales</taxon>
        <taxon>Chloropicaceae</taxon>
        <taxon>Chloropicon</taxon>
    </lineage>
</organism>